<evidence type="ECO:0000259" key="12">
    <source>
        <dbReference type="PROSITE" id="PS50203"/>
    </source>
</evidence>
<dbReference type="InterPro" id="IPR038765">
    <property type="entry name" value="Papain-like_cys_pep_sf"/>
</dbReference>
<dbReference type="OrthoDB" id="424753at2759"/>
<keyword evidence="6" id="KW-0863">Zinc-finger</keyword>
<feature type="active site" evidence="10">
    <location>
        <position position="148"/>
    </location>
</feature>
<dbReference type="FunFam" id="3.90.70.10:FF:000010">
    <property type="entry name" value="Calpain 15"/>
    <property type="match status" value="1"/>
</dbReference>
<dbReference type="SUPFAM" id="SSF54001">
    <property type="entry name" value="Cysteine proteinases"/>
    <property type="match status" value="1"/>
</dbReference>
<dbReference type="PRINTS" id="PR00704">
    <property type="entry name" value="CALPAIN"/>
</dbReference>
<sequence>MVRQVMITRDVCPEGAYQVRLCHDGRWQTILIDDLLPCDRYRRLVYSQAAHRQLWVPFIEKAVAKMYGCYESLVAGRAVEGLSILTGAPCDTLELEMDGREPLDEDLVWAQLLSSRMAGFLMGASCGGGANNTITDRAYQAVGLRPRHAYSIMDVQAVPSVAGGKGSGHRLVRLRNPWGRFSWRGDWSDESSLWTPALRSQLQPNGATDGVFWMCFGDVCKYFDSIDICKVRQNWHECRIEGKFPATGALTDDLTVILVTVTEPTEVELCLYQSGHRSSAHDSHSHHKLDLFVAVFGFNGLVGRLVCESKRQVKSFVSCHEILEPGVYAVVTISFNHWHNGVSDCPPYLLAIHSSKIMLTERVSPPRYIIADCLIGLALARGRKHECSEGITAYYLTKHWSGLVVMVENRHPTTYAQVICNCMDSVNVVSTRSTLKTADSIPPLHRQIVIVLTHLEGTGGMIIHYQLTHRATHQRSLNDWGNNGVMSGLEGSRDSEHIPVLDNSVRELHSPRPL</sequence>
<comment type="similarity">
    <text evidence="1">Belongs to the peptidase C2 family.</text>
</comment>
<keyword evidence="9" id="KW-0862">Zinc</keyword>
<dbReference type="PANTHER" id="PTHR10183">
    <property type="entry name" value="CALPAIN"/>
    <property type="match status" value="1"/>
</dbReference>
<keyword evidence="2" id="KW-0597">Phosphoprotein</keyword>
<dbReference type="PANTHER" id="PTHR10183:SF382">
    <property type="entry name" value="CALPAIN-15"/>
    <property type="match status" value="1"/>
</dbReference>
<evidence type="ECO:0000256" key="2">
    <source>
        <dbReference type="ARBA" id="ARBA00022553"/>
    </source>
</evidence>
<evidence type="ECO:0000256" key="8">
    <source>
        <dbReference type="ARBA" id="ARBA00022807"/>
    </source>
</evidence>
<dbReference type="CDD" id="cd00044">
    <property type="entry name" value="CysPc"/>
    <property type="match status" value="1"/>
</dbReference>
<evidence type="ECO:0000256" key="3">
    <source>
        <dbReference type="ARBA" id="ARBA00022670"/>
    </source>
</evidence>
<proteinExistence type="inferred from homology"/>
<evidence type="ECO:0000256" key="11">
    <source>
        <dbReference type="PROSITE-ProRule" id="PRU00239"/>
    </source>
</evidence>
<feature type="active site" evidence="10">
    <location>
        <position position="176"/>
    </location>
</feature>
<dbReference type="GO" id="GO:0006508">
    <property type="term" value="P:proteolysis"/>
    <property type="evidence" value="ECO:0007669"/>
    <property type="project" value="UniProtKB-KW"/>
</dbReference>
<reference evidence="13" key="1">
    <citation type="submission" date="2020-11" db="EMBL/GenBank/DDBJ databases">
        <authorList>
            <person name="Tran Van P."/>
        </authorList>
    </citation>
    <scope>NUCLEOTIDE SEQUENCE</scope>
</reference>
<dbReference type="GO" id="GO:0004198">
    <property type="term" value="F:calcium-dependent cysteine-type endopeptidase activity"/>
    <property type="evidence" value="ECO:0007669"/>
    <property type="project" value="InterPro"/>
</dbReference>
<evidence type="ECO:0000256" key="9">
    <source>
        <dbReference type="ARBA" id="ARBA00022833"/>
    </source>
</evidence>
<keyword evidence="14" id="KW-1185">Reference proteome</keyword>
<evidence type="ECO:0000256" key="1">
    <source>
        <dbReference type="ARBA" id="ARBA00007623"/>
    </source>
</evidence>
<gene>
    <name evidence="13" type="ORF">OSB1V03_LOCUS17621</name>
</gene>
<dbReference type="GO" id="GO:0005737">
    <property type="term" value="C:cytoplasm"/>
    <property type="evidence" value="ECO:0007669"/>
    <property type="project" value="TreeGrafter"/>
</dbReference>
<dbReference type="Gene3D" id="3.90.70.10">
    <property type="entry name" value="Cysteine proteinases"/>
    <property type="match status" value="1"/>
</dbReference>
<keyword evidence="3" id="KW-0645">Protease</keyword>
<keyword evidence="4" id="KW-0479">Metal-binding</keyword>
<dbReference type="InterPro" id="IPR001300">
    <property type="entry name" value="Peptidase_C2_calpain_cat"/>
</dbReference>
<dbReference type="GO" id="GO:0008270">
    <property type="term" value="F:zinc ion binding"/>
    <property type="evidence" value="ECO:0007669"/>
    <property type="project" value="UniProtKB-KW"/>
</dbReference>
<name>A0A7R9LC71_9ACAR</name>
<keyword evidence="5" id="KW-0677">Repeat</keyword>
<evidence type="ECO:0000313" key="14">
    <source>
        <dbReference type="Proteomes" id="UP000759131"/>
    </source>
</evidence>
<evidence type="ECO:0000313" key="13">
    <source>
        <dbReference type="EMBL" id="CAD7638991.1"/>
    </source>
</evidence>
<evidence type="ECO:0000256" key="6">
    <source>
        <dbReference type="ARBA" id="ARBA00022771"/>
    </source>
</evidence>
<feature type="domain" description="Calpain catalytic" evidence="12">
    <location>
        <begin position="1"/>
        <end position="232"/>
    </location>
</feature>
<evidence type="ECO:0000256" key="5">
    <source>
        <dbReference type="ARBA" id="ARBA00022737"/>
    </source>
</evidence>
<dbReference type="InterPro" id="IPR022684">
    <property type="entry name" value="Calpain_cysteine_protease"/>
</dbReference>
<comment type="caution">
    <text evidence="11">Lacks conserved residue(s) required for the propagation of feature annotation.</text>
</comment>
<evidence type="ECO:0000256" key="10">
    <source>
        <dbReference type="PIRSR" id="PIRSR622684-1"/>
    </source>
</evidence>
<dbReference type="SMART" id="SM00230">
    <property type="entry name" value="CysPc"/>
    <property type="match status" value="1"/>
</dbReference>
<dbReference type="PROSITE" id="PS50203">
    <property type="entry name" value="CALPAIN_CAT"/>
    <property type="match status" value="1"/>
</dbReference>
<dbReference type="Proteomes" id="UP000759131">
    <property type="component" value="Unassembled WGS sequence"/>
</dbReference>
<protein>
    <recommendedName>
        <fullName evidence="12">Calpain catalytic domain-containing protein</fullName>
    </recommendedName>
</protein>
<dbReference type="EMBL" id="OC876136">
    <property type="protein sequence ID" value="CAD7638991.1"/>
    <property type="molecule type" value="Genomic_DNA"/>
</dbReference>
<organism evidence="13">
    <name type="scientific">Medioppia subpectinata</name>
    <dbReference type="NCBI Taxonomy" id="1979941"/>
    <lineage>
        <taxon>Eukaryota</taxon>
        <taxon>Metazoa</taxon>
        <taxon>Ecdysozoa</taxon>
        <taxon>Arthropoda</taxon>
        <taxon>Chelicerata</taxon>
        <taxon>Arachnida</taxon>
        <taxon>Acari</taxon>
        <taxon>Acariformes</taxon>
        <taxon>Sarcoptiformes</taxon>
        <taxon>Oribatida</taxon>
        <taxon>Brachypylina</taxon>
        <taxon>Oppioidea</taxon>
        <taxon>Oppiidae</taxon>
        <taxon>Medioppia</taxon>
    </lineage>
</organism>
<dbReference type="EMBL" id="CAJPIZ010021561">
    <property type="protein sequence ID" value="CAG2117668.1"/>
    <property type="molecule type" value="Genomic_DNA"/>
</dbReference>
<dbReference type="Pfam" id="PF00648">
    <property type="entry name" value="Peptidase_C2"/>
    <property type="match status" value="1"/>
</dbReference>
<accession>A0A7R9LC71</accession>
<evidence type="ECO:0000256" key="7">
    <source>
        <dbReference type="ARBA" id="ARBA00022801"/>
    </source>
</evidence>
<dbReference type="AlphaFoldDB" id="A0A7R9LC71"/>
<keyword evidence="7" id="KW-0378">Hydrolase</keyword>
<evidence type="ECO:0000256" key="4">
    <source>
        <dbReference type="ARBA" id="ARBA00022723"/>
    </source>
</evidence>
<keyword evidence="8" id="KW-0788">Thiol protease</keyword>